<dbReference type="EMBL" id="CAUYUE010000011">
    <property type="protein sequence ID" value="CAK0785068.1"/>
    <property type="molecule type" value="Genomic_DNA"/>
</dbReference>
<reference evidence="4 5" key="1">
    <citation type="submission" date="2023-10" db="EMBL/GenBank/DDBJ databases">
        <authorList>
            <person name="Maclean D."/>
            <person name="Macfadyen A."/>
        </authorList>
    </citation>
    <scope>NUCLEOTIDE SEQUENCE [LARGE SCALE GENOMIC DNA]</scope>
</reference>
<accession>A0AAV1IGL6</accession>
<sequence length="180" mass="20000">MSRSAVGRAAQIIRRSPIWAEHIPAFTRSPAACTSSASPFSSSPTFQASDTGLDAKKQASVNRLLYRAKQRGFLEMDLLVGMWAEKNVPRMDAAKLQAMEQVLDQENPDLFKWLTGQAPASEAMQANPAFKEMKEHVAKQLDEHRDNAAMSQPGKEWVRGWDDWNSAQGPNAMRAGERKA</sequence>
<keyword evidence="5" id="KW-1185">Reference proteome</keyword>
<dbReference type="GO" id="GO:0005739">
    <property type="term" value="C:mitochondrion"/>
    <property type="evidence" value="ECO:0007669"/>
    <property type="project" value="TreeGrafter"/>
</dbReference>
<evidence type="ECO:0000313" key="5">
    <source>
        <dbReference type="Proteomes" id="UP001314263"/>
    </source>
</evidence>
<dbReference type="PANTHER" id="PTHR12469:SF2">
    <property type="entry name" value="SUCCINATE DEHYDROGENASE ASSEMBLY FACTOR 2, MITOCHONDRIAL"/>
    <property type="match status" value="1"/>
</dbReference>
<dbReference type="InterPro" id="IPR036714">
    <property type="entry name" value="SDH_sf"/>
</dbReference>
<evidence type="ECO:0000256" key="1">
    <source>
        <dbReference type="ARBA" id="ARBA00023128"/>
    </source>
</evidence>
<evidence type="ECO:0000313" key="4">
    <source>
        <dbReference type="EMBL" id="CAK0785068.1"/>
    </source>
</evidence>
<dbReference type="Gene3D" id="1.10.150.250">
    <property type="entry name" value="Flavinator of succinate dehydrogenase"/>
    <property type="match status" value="1"/>
</dbReference>
<dbReference type="FunFam" id="1.10.150.250:FF:000004">
    <property type="entry name" value="Succinate dehydrogenase assembly factor 2, mitochondrial"/>
    <property type="match status" value="1"/>
</dbReference>
<dbReference type="GO" id="GO:0006099">
    <property type="term" value="P:tricarboxylic acid cycle"/>
    <property type="evidence" value="ECO:0007669"/>
    <property type="project" value="TreeGrafter"/>
</dbReference>
<comment type="caution">
    <text evidence="4">The sequence shown here is derived from an EMBL/GenBank/DDBJ whole genome shotgun (WGS) entry which is preliminary data.</text>
</comment>
<dbReference type="SUPFAM" id="SSF109910">
    <property type="entry name" value="YgfY-like"/>
    <property type="match status" value="1"/>
</dbReference>
<dbReference type="InterPro" id="IPR005631">
    <property type="entry name" value="SDH"/>
</dbReference>
<dbReference type="AlphaFoldDB" id="A0AAV1IGL6"/>
<feature type="region of interest" description="Disordered" evidence="3">
    <location>
        <begin position="146"/>
        <end position="180"/>
    </location>
</feature>
<evidence type="ECO:0008006" key="6">
    <source>
        <dbReference type="Google" id="ProtNLM"/>
    </source>
</evidence>
<dbReference type="Proteomes" id="UP001314263">
    <property type="component" value="Unassembled WGS sequence"/>
</dbReference>
<organism evidence="4 5">
    <name type="scientific">Coccomyxa viridis</name>
    <dbReference type="NCBI Taxonomy" id="1274662"/>
    <lineage>
        <taxon>Eukaryota</taxon>
        <taxon>Viridiplantae</taxon>
        <taxon>Chlorophyta</taxon>
        <taxon>core chlorophytes</taxon>
        <taxon>Trebouxiophyceae</taxon>
        <taxon>Trebouxiophyceae incertae sedis</taxon>
        <taxon>Coccomyxaceae</taxon>
        <taxon>Coccomyxa</taxon>
    </lineage>
</organism>
<dbReference type="GO" id="GO:0006121">
    <property type="term" value="P:mitochondrial electron transport, succinate to ubiquinone"/>
    <property type="evidence" value="ECO:0007669"/>
    <property type="project" value="TreeGrafter"/>
</dbReference>
<evidence type="ECO:0000256" key="2">
    <source>
        <dbReference type="ARBA" id="ARBA00023186"/>
    </source>
</evidence>
<gene>
    <name evidence="4" type="ORF">CVIRNUC_008274</name>
</gene>
<dbReference type="PANTHER" id="PTHR12469">
    <property type="entry name" value="PROTEIN EMI5 HOMOLOG, MITOCHONDRIAL"/>
    <property type="match status" value="1"/>
</dbReference>
<dbReference type="Pfam" id="PF03937">
    <property type="entry name" value="Sdh5"/>
    <property type="match status" value="1"/>
</dbReference>
<keyword evidence="2" id="KW-0143">Chaperone</keyword>
<name>A0AAV1IGL6_9CHLO</name>
<protein>
    <recommendedName>
        <fullName evidence="6">Succinate dehydrogenase assembly factor 2, mitochondrial</fullName>
    </recommendedName>
</protein>
<dbReference type="GO" id="GO:0034553">
    <property type="term" value="P:mitochondrial respiratory chain complex II assembly"/>
    <property type="evidence" value="ECO:0007669"/>
    <property type="project" value="TreeGrafter"/>
</dbReference>
<proteinExistence type="predicted"/>
<keyword evidence="1" id="KW-0496">Mitochondrion</keyword>
<evidence type="ECO:0000256" key="3">
    <source>
        <dbReference type="SAM" id="MobiDB-lite"/>
    </source>
</evidence>